<evidence type="ECO:0000259" key="3">
    <source>
        <dbReference type="PROSITE" id="PS50990"/>
    </source>
</evidence>
<dbReference type="CDD" id="cd02549">
    <property type="entry name" value="Peptidase_C39A"/>
    <property type="match status" value="1"/>
</dbReference>
<dbReference type="KEGG" id="txa:HQN79_04010"/>
<feature type="domain" description="Peptidase C39" evidence="3">
    <location>
        <begin position="53"/>
        <end position="184"/>
    </location>
</feature>
<dbReference type="Proteomes" id="UP000504724">
    <property type="component" value="Chromosome"/>
</dbReference>
<dbReference type="InterPro" id="IPR005074">
    <property type="entry name" value="Peptidase_C39"/>
</dbReference>
<dbReference type="Gene3D" id="1.25.40.10">
    <property type="entry name" value="Tetratricopeptide repeat domain"/>
    <property type="match status" value="1"/>
</dbReference>
<dbReference type="InterPro" id="IPR011990">
    <property type="entry name" value="TPR-like_helical_dom_sf"/>
</dbReference>
<feature type="repeat" description="TPR" evidence="1">
    <location>
        <begin position="233"/>
        <end position="266"/>
    </location>
</feature>
<sequence length="336" mass="37736">MFNRICARLLSGVVFCLSLSGCSSTPQTNALSQLADPSIARHMELSEVPFFPQQEYQCGPAALATILSYRDIDVSDKALAKQVYLPHRRGSLQIEMLAAARSYGMLSYPLEADLKNILLELNRGNPVLVFQNLSLAAWPQWHYAVVVGYDLDQKHLILRSGEIKRHLVSMATFERTWQRAKYWAYVIVKPGEIPVTADPASYVLANHALEEIGFSSKALQGYRSAVKRWPENSIVLMALANSEYAANHFQAAERFYKREIELRPENADAWNNLAYNFVARKCVAQARQAVQCALKLNPDSENIRQSFEEISKLGLESAIACQVPYCPQANGLLPQR</sequence>
<keyword evidence="2" id="KW-0732">Signal</keyword>
<evidence type="ECO:0000256" key="1">
    <source>
        <dbReference type="PROSITE-ProRule" id="PRU00339"/>
    </source>
</evidence>
<keyword evidence="1" id="KW-0802">TPR repeat</keyword>
<dbReference type="InterPro" id="IPR039563">
    <property type="entry name" value="Peptidase_C39_single_dom"/>
</dbReference>
<reference evidence="4 5" key="1">
    <citation type="submission" date="2020-05" db="EMBL/GenBank/DDBJ databases">
        <title>Thiomicrorhabdus sediminis sp.nov. and Thiomicrorhabdus xiamenensis sp.nov., novel sulfur-oxidizing bacteria isolated from coastal sediment.</title>
        <authorList>
            <person name="Liu X."/>
        </authorList>
    </citation>
    <scope>NUCLEOTIDE SEQUENCE [LARGE SCALE GENOMIC DNA]</scope>
    <source>
        <strain evidence="4 5">G2</strain>
    </source>
</reference>
<feature type="repeat" description="TPR" evidence="1">
    <location>
        <begin position="267"/>
        <end position="300"/>
    </location>
</feature>
<evidence type="ECO:0000256" key="2">
    <source>
        <dbReference type="SAM" id="SignalP"/>
    </source>
</evidence>
<accession>A0A7D4NK09</accession>
<evidence type="ECO:0000313" key="5">
    <source>
        <dbReference type="Proteomes" id="UP000504724"/>
    </source>
</evidence>
<dbReference type="PROSITE" id="PS50990">
    <property type="entry name" value="PEPTIDASE_C39"/>
    <property type="match status" value="1"/>
</dbReference>
<dbReference type="InterPro" id="IPR019734">
    <property type="entry name" value="TPR_rpt"/>
</dbReference>
<dbReference type="SMART" id="SM00028">
    <property type="entry name" value="TPR"/>
    <property type="match status" value="2"/>
</dbReference>
<dbReference type="AlphaFoldDB" id="A0A7D4NK09"/>
<dbReference type="SUPFAM" id="SSF48452">
    <property type="entry name" value="TPR-like"/>
    <property type="match status" value="1"/>
</dbReference>
<dbReference type="GO" id="GO:0008233">
    <property type="term" value="F:peptidase activity"/>
    <property type="evidence" value="ECO:0007669"/>
    <property type="project" value="InterPro"/>
</dbReference>
<keyword evidence="5" id="KW-1185">Reference proteome</keyword>
<dbReference type="InterPro" id="IPR039564">
    <property type="entry name" value="Peptidase_C39-like"/>
</dbReference>
<feature type="signal peptide" evidence="2">
    <location>
        <begin position="1"/>
        <end position="25"/>
    </location>
</feature>
<dbReference type="GO" id="GO:0005524">
    <property type="term" value="F:ATP binding"/>
    <property type="evidence" value="ECO:0007669"/>
    <property type="project" value="InterPro"/>
</dbReference>
<dbReference type="GO" id="GO:0016020">
    <property type="term" value="C:membrane"/>
    <property type="evidence" value="ECO:0007669"/>
    <property type="project" value="InterPro"/>
</dbReference>
<dbReference type="PROSITE" id="PS51257">
    <property type="entry name" value="PROKAR_LIPOPROTEIN"/>
    <property type="match status" value="1"/>
</dbReference>
<dbReference type="Pfam" id="PF13529">
    <property type="entry name" value="Peptidase_C39_2"/>
    <property type="match status" value="1"/>
</dbReference>
<proteinExistence type="predicted"/>
<feature type="chain" id="PRO_5028921742" evidence="2">
    <location>
        <begin position="26"/>
        <end position="336"/>
    </location>
</feature>
<dbReference type="EMBL" id="CP054020">
    <property type="protein sequence ID" value="QKI88789.1"/>
    <property type="molecule type" value="Genomic_DNA"/>
</dbReference>
<evidence type="ECO:0000313" key="4">
    <source>
        <dbReference type="EMBL" id="QKI88789.1"/>
    </source>
</evidence>
<protein>
    <submittedName>
        <fullName evidence="4">PA2778 family cysteine peptidase</fullName>
    </submittedName>
</protein>
<gene>
    <name evidence="4" type="ORF">HQN79_04010</name>
</gene>
<organism evidence="4 5">
    <name type="scientific">Thiomicrorhabdus xiamenensis</name>
    <dbReference type="NCBI Taxonomy" id="2739063"/>
    <lineage>
        <taxon>Bacteria</taxon>
        <taxon>Pseudomonadati</taxon>
        <taxon>Pseudomonadota</taxon>
        <taxon>Gammaproteobacteria</taxon>
        <taxon>Thiotrichales</taxon>
        <taxon>Piscirickettsiaceae</taxon>
        <taxon>Thiomicrorhabdus</taxon>
    </lineage>
</organism>
<dbReference type="NCBIfam" id="NF033920">
    <property type="entry name" value="C39_PA2778_fam"/>
    <property type="match status" value="1"/>
</dbReference>
<dbReference type="PROSITE" id="PS50005">
    <property type="entry name" value="TPR"/>
    <property type="match status" value="2"/>
</dbReference>
<dbReference type="GO" id="GO:0006508">
    <property type="term" value="P:proteolysis"/>
    <property type="evidence" value="ECO:0007669"/>
    <property type="project" value="InterPro"/>
</dbReference>
<name>A0A7D4NK09_9GAMM</name>
<dbReference type="Gene3D" id="3.90.70.10">
    <property type="entry name" value="Cysteine proteinases"/>
    <property type="match status" value="1"/>
</dbReference>